<protein>
    <recommendedName>
        <fullName evidence="1">F-box domain-containing protein</fullName>
    </recommendedName>
</protein>
<dbReference type="Pfam" id="PF00646">
    <property type="entry name" value="F-box"/>
    <property type="match status" value="1"/>
</dbReference>
<dbReference type="HOGENOM" id="CLU_024602_1_1_1"/>
<evidence type="ECO:0000313" key="3">
    <source>
        <dbReference type="Proteomes" id="UP000019116"/>
    </source>
</evidence>
<dbReference type="EnsemblPlants" id="TraesCS3B02G494300.1">
    <property type="protein sequence ID" value="TraesCS3B02G494300.1"/>
    <property type="gene ID" value="TraesCS3B02G494300"/>
</dbReference>
<dbReference type="InterPro" id="IPR055302">
    <property type="entry name" value="F-box_dom-containing"/>
</dbReference>
<dbReference type="Proteomes" id="UP000019116">
    <property type="component" value="Chromosome 3B"/>
</dbReference>
<reference evidence="2" key="1">
    <citation type="submission" date="2018-08" db="EMBL/GenBank/DDBJ databases">
        <authorList>
            <person name="Rossello M."/>
        </authorList>
    </citation>
    <scope>NUCLEOTIDE SEQUENCE [LARGE SCALE GENOMIC DNA]</scope>
    <source>
        <strain evidence="2">cv. Chinese Spring</strain>
    </source>
</reference>
<proteinExistence type="predicted"/>
<dbReference type="PANTHER" id="PTHR32141:SF26">
    <property type="entry name" value="OS08G0328600 PROTEIN"/>
    <property type="match status" value="1"/>
</dbReference>
<dbReference type="InterPro" id="IPR036047">
    <property type="entry name" value="F-box-like_dom_sf"/>
</dbReference>
<accession>A0A077RSA6</accession>
<dbReference type="Gramene" id="TraesCS3B02G494300.1">
    <property type="protein sequence ID" value="TraesCS3B02G494300.1"/>
    <property type="gene ID" value="TraesCS3B02G494300"/>
</dbReference>
<keyword evidence="3" id="KW-1185">Reference proteome</keyword>
<feature type="domain" description="F-box" evidence="1">
    <location>
        <begin position="5"/>
        <end position="40"/>
    </location>
</feature>
<dbReference type="PROSITE" id="PS50181">
    <property type="entry name" value="FBOX"/>
    <property type="match status" value="1"/>
</dbReference>
<organism evidence="2">
    <name type="scientific">Triticum aestivum</name>
    <name type="common">Wheat</name>
    <dbReference type="NCBI Taxonomy" id="4565"/>
    <lineage>
        <taxon>Eukaryota</taxon>
        <taxon>Viridiplantae</taxon>
        <taxon>Streptophyta</taxon>
        <taxon>Embryophyta</taxon>
        <taxon>Tracheophyta</taxon>
        <taxon>Spermatophyta</taxon>
        <taxon>Magnoliopsida</taxon>
        <taxon>Liliopsida</taxon>
        <taxon>Poales</taxon>
        <taxon>Poaceae</taxon>
        <taxon>BOP clade</taxon>
        <taxon>Pooideae</taxon>
        <taxon>Triticodae</taxon>
        <taxon>Triticeae</taxon>
        <taxon>Triticinae</taxon>
        <taxon>Triticum</taxon>
    </lineage>
</organism>
<dbReference type="Gene3D" id="1.20.1280.50">
    <property type="match status" value="1"/>
</dbReference>
<dbReference type="InterPro" id="IPR001810">
    <property type="entry name" value="F-box_dom"/>
</dbReference>
<dbReference type="OMA" id="DDENCFL"/>
<name>A0A077RSA6_WHEAT</name>
<sequence>MAGGVDRLSDLPDELLLRVLHFVPGKQAAATTALSRRWRSPLWQSSGAVNLETDVEDCGWDNDLSSSRRDAFVAAAEAALDAADVPVTRLTLRVTGNGKSIDVFLNGRWDVKLPLSSSSRYHGALAKLLSHRAVSRVEELRLDAEDSESDRRTYGACWEACSDDEINLSSLGVYVFNLGLVPSENLRMLDLTNCSDLVPAASAVVFPRLSSLRLHHGTVRLDALQSLIYAAPALATVHFESVIILPPTDREPDSGSPIYHQWDFINTSLLPPAEALLRLPAATVLALERCNWKNSDGSLRHYIVDKAGIVPAEIDAPRLRRFSEERRAELLPTFSILQRLELHGVHRPKGKTVAVAIANQLRCCPMLHDLRINLTADHHYLHYWREHDDENCFLERKFSADREKSIDLLTRHRNSKPTAMSPEGNDAANYNEVSEIPGLSQHSFDCLGSSLARVALQFRLGAANCLGAKLIKFFAENAMVLEEMFIEDGNTKLWEHISYKVEKLISDSSIRRKPGASSFVVLPLRGDLTINSEN</sequence>
<dbReference type="SUPFAM" id="SSF81383">
    <property type="entry name" value="F-box domain"/>
    <property type="match status" value="1"/>
</dbReference>
<evidence type="ECO:0000259" key="1">
    <source>
        <dbReference type="PROSITE" id="PS50181"/>
    </source>
</evidence>
<dbReference type="AlphaFoldDB" id="A0A077RSA6"/>
<dbReference type="OrthoDB" id="670854at2759"/>
<dbReference type="Gramene" id="TraesNOR3B03G01772800.1">
    <property type="protein sequence ID" value="TraesNOR3B03G01772800.1"/>
    <property type="gene ID" value="TraesNOR3B03G01772800"/>
</dbReference>
<dbReference type="Gramene" id="TraesCS3B03G1221900.1">
    <property type="protein sequence ID" value="TraesCS3B03G1221900.1.CDS"/>
    <property type="gene ID" value="TraesCS3B03G1221900"/>
</dbReference>
<dbReference type="PANTHER" id="PTHR32141">
    <property type="match status" value="1"/>
</dbReference>
<evidence type="ECO:0000313" key="2">
    <source>
        <dbReference type="EnsemblPlants" id="TraesCS3B02G494300.1"/>
    </source>
</evidence>
<reference evidence="2" key="2">
    <citation type="submission" date="2018-10" db="UniProtKB">
        <authorList>
            <consortium name="EnsemblPlants"/>
        </authorList>
    </citation>
    <scope>IDENTIFICATION</scope>
</reference>